<protein>
    <submittedName>
        <fullName evidence="2">Putative methyltransferase YcgJ</fullName>
        <ecNumber evidence="2">2.1.1.-</ecNumber>
    </submittedName>
</protein>
<organism evidence="2 3">
    <name type="scientific">Streptomonospora litoralis</name>
    <dbReference type="NCBI Taxonomy" id="2498135"/>
    <lineage>
        <taxon>Bacteria</taxon>
        <taxon>Bacillati</taxon>
        <taxon>Actinomycetota</taxon>
        <taxon>Actinomycetes</taxon>
        <taxon>Streptosporangiales</taxon>
        <taxon>Nocardiopsidaceae</taxon>
        <taxon>Streptomonospora</taxon>
    </lineage>
</organism>
<dbReference type="OrthoDB" id="9777638at2"/>
<keyword evidence="2" id="KW-0489">Methyltransferase</keyword>
<dbReference type="InterPro" id="IPR029063">
    <property type="entry name" value="SAM-dependent_MTases_sf"/>
</dbReference>
<keyword evidence="3" id="KW-1185">Reference proteome</keyword>
<dbReference type="Gene3D" id="3.40.50.150">
    <property type="entry name" value="Vaccinia Virus protein VP39"/>
    <property type="match status" value="1"/>
</dbReference>
<dbReference type="AlphaFoldDB" id="A0A4P6PUX9"/>
<dbReference type="PANTHER" id="PTHR43591">
    <property type="entry name" value="METHYLTRANSFERASE"/>
    <property type="match status" value="1"/>
</dbReference>
<dbReference type="EC" id="2.1.1.-" evidence="2"/>
<accession>A0A4P6PUX9</accession>
<evidence type="ECO:0000259" key="1">
    <source>
        <dbReference type="Pfam" id="PF13649"/>
    </source>
</evidence>
<dbReference type="Pfam" id="PF13649">
    <property type="entry name" value="Methyltransf_25"/>
    <property type="match status" value="1"/>
</dbReference>
<proteinExistence type="predicted"/>
<reference evidence="2 3" key="1">
    <citation type="submission" date="2019-02" db="EMBL/GenBank/DDBJ databases">
        <authorList>
            <person name="Khodamoradi S."/>
            <person name="Hahnke R.L."/>
            <person name="Kaempfer P."/>
            <person name="Schumann P."/>
            <person name="Rohde M."/>
            <person name="Steinert M."/>
            <person name="Luzhetskyy A."/>
            <person name="Wink J."/>
            <person name="Ruckert C."/>
        </authorList>
    </citation>
    <scope>NUCLEOTIDE SEQUENCE [LARGE SCALE GENOMIC DNA]</scope>
    <source>
        <strain evidence="2 3">M2</strain>
    </source>
</reference>
<keyword evidence="2" id="KW-0808">Transferase</keyword>
<evidence type="ECO:0000313" key="3">
    <source>
        <dbReference type="Proteomes" id="UP000292235"/>
    </source>
</evidence>
<sequence length="279" mass="28907">MHGIANTSQAEAWNGYEGDHWADNHPRYDAVNSGFNEHLFSAAAIGPRDRVLDIGCGNGQVTRSAARRAGQGSALGVDLSAPMLARARAAAAEEGIANVSFEPGDAQVHPFPGANFDAALSRFGVMFFADPEAAFANIASALRPGGRLAFLTLRGMSSNDLGDVFAAMAAHLPSEAARAPVAGAVSLAEPDRLRELLDSAGFTDTAVTPVEAEQVWGADPADAAAFLCDWAPVRHLLDGADPAAAGRAREAAVEAMRPFARPGAVALRGAAWLATAVRP</sequence>
<dbReference type="CDD" id="cd02440">
    <property type="entry name" value="AdoMet_MTases"/>
    <property type="match status" value="1"/>
</dbReference>
<dbReference type="KEGG" id="strr:EKD16_00680"/>
<feature type="domain" description="Methyltransferase" evidence="1">
    <location>
        <begin position="51"/>
        <end position="146"/>
    </location>
</feature>
<dbReference type="GO" id="GO:0008168">
    <property type="term" value="F:methyltransferase activity"/>
    <property type="evidence" value="ECO:0007669"/>
    <property type="project" value="UniProtKB-KW"/>
</dbReference>
<dbReference type="Proteomes" id="UP000292235">
    <property type="component" value="Chromosome"/>
</dbReference>
<dbReference type="GO" id="GO:0032259">
    <property type="term" value="P:methylation"/>
    <property type="evidence" value="ECO:0007669"/>
    <property type="project" value="UniProtKB-KW"/>
</dbReference>
<evidence type="ECO:0000313" key="2">
    <source>
        <dbReference type="EMBL" id="QBI51956.1"/>
    </source>
</evidence>
<name>A0A4P6PUX9_9ACTN</name>
<gene>
    <name evidence="2" type="primary">ycgJ</name>
    <name evidence="2" type="ORF">EKD16_00680</name>
</gene>
<dbReference type="SUPFAM" id="SSF53335">
    <property type="entry name" value="S-adenosyl-L-methionine-dependent methyltransferases"/>
    <property type="match status" value="1"/>
</dbReference>
<dbReference type="InterPro" id="IPR041698">
    <property type="entry name" value="Methyltransf_25"/>
</dbReference>
<dbReference type="EMBL" id="CP036455">
    <property type="protein sequence ID" value="QBI51956.1"/>
    <property type="molecule type" value="Genomic_DNA"/>
</dbReference>